<protein>
    <recommendedName>
        <fullName evidence="5">DUF4774 domain-containing protein</fullName>
    </recommendedName>
</protein>
<name>B4KVA4_DROMO</name>
<feature type="chain" id="PRO_5002814584" description="DUF4774 domain-containing protein" evidence="2">
    <location>
        <begin position="21"/>
        <end position="329"/>
    </location>
</feature>
<proteinExistence type="predicted"/>
<dbReference type="OMA" id="RAQFFHI"/>
<feature type="signal peptide" evidence="2">
    <location>
        <begin position="1"/>
        <end position="20"/>
    </location>
</feature>
<accession>B4KVA4</accession>
<dbReference type="OrthoDB" id="7871179at2759"/>
<dbReference type="EMBL" id="CH933809">
    <property type="protein sequence ID" value="EDW18347.1"/>
    <property type="molecule type" value="Genomic_DNA"/>
</dbReference>
<evidence type="ECO:0000256" key="2">
    <source>
        <dbReference type="SAM" id="SignalP"/>
    </source>
</evidence>
<feature type="compositionally biased region" description="Pro residues" evidence="1">
    <location>
        <begin position="32"/>
        <end position="43"/>
    </location>
</feature>
<dbReference type="HOGENOM" id="CLU_892166_0_0_1"/>
<sequence length="329" mass="33236">MESHSLISLLVLGFCATIGASLLNCSCPPGPRGPPGPPGPKGPPGVSRPSSGIWGYPPPVPGPYGGPMAGPVTPVMGPRGLPGPPGPPGYCFPCPYSPYGPPLGPGGGPPLGPGFGAGGGPPLGPGFGAGGGPPLGPGFGYGGGSGFGPGFEMGPNAYGQGISTAIGNLIIIPSVQNGSAQLFRITPEGQLVRIENSRTELSEILPADFQDQLAQQGAIATADPISVITPPTPDEHPETGGFDEAMFAAAASKNAERKEAIRASSEAADWRRVLLGETPVASAAKSEPSSTNQLESSMESFQRALVDLRDKYSSLIQPKSSDQHYAVIV</sequence>
<dbReference type="AlphaFoldDB" id="B4KVA4"/>
<keyword evidence="2" id="KW-0732">Signal</keyword>
<evidence type="ECO:0000313" key="4">
    <source>
        <dbReference type="Proteomes" id="UP000009192"/>
    </source>
</evidence>
<gene>
    <name evidence="3" type="primary">Dmoj\GI13178</name>
    <name evidence="3" type="ORF">Dmoj_GI13178</name>
</gene>
<dbReference type="Proteomes" id="UP000009192">
    <property type="component" value="Unassembled WGS sequence"/>
</dbReference>
<dbReference type="KEGG" id="dmo:Dmoj_GI13178"/>
<dbReference type="InParanoid" id="B4KVA4"/>
<reference evidence="3 4" key="1">
    <citation type="journal article" date="2007" name="Nature">
        <title>Evolution of genes and genomes on the Drosophila phylogeny.</title>
        <authorList>
            <consortium name="Drosophila 12 Genomes Consortium"/>
            <person name="Clark A.G."/>
            <person name="Eisen M.B."/>
            <person name="Smith D.R."/>
            <person name="Bergman C.M."/>
            <person name="Oliver B."/>
            <person name="Markow T.A."/>
            <person name="Kaufman T.C."/>
            <person name="Kellis M."/>
            <person name="Gelbart W."/>
            <person name="Iyer V.N."/>
            <person name="Pollard D.A."/>
            <person name="Sackton T.B."/>
            <person name="Larracuente A.M."/>
            <person name="Singh N.D."/>
            <person name="Abad J.P."/>
            <person name="Abt D.N."/>
            <person name="Adryan B."/>
            <person name="Aguade M."/>
            <person name="Akashi H."/>
            <person name="Anderson W.W."/>
            <person name="Aquadro C.F."/>
            <person name="Ardell D.H."/>
            <person name="Arguello R."/>
            <person name="Artieri C.G."/>
            <person name="Barbash D.A."/>
            <person name="Barker D."/>
            <person name="Barsanti P."/>
            <person name="Batterham P."/>
            <person name="Batzoglou S."/>
            <person name="Begun D."/>
            <person name="Bhutkar A."/>
            <person name="Blanco E."/>
            <person name="Bosak S.A."/>
            <person name="Bradley R.K."/>
            <person name="Brand A.D."/>
            <person name="Brent M.R."/>
            <person name="Brooks A.N."/>
            <person name="Brown R.H."/>
            <person name="Butlin R.K."/>
            <person name="Caggese C."/>
            <person name="Calvi B.R."/>
            <person name="Bernardo de Carvalho A."/>
            <person name="Caspi A."/>
            <person name="Castrezana S."/>
            <person name="Celniker S.E."/>
            <person name="Chang J.L."/>
            <person name="Chapple C."/>
            <person name="Chatterji S."/>
            <person name="Chinwalla A."/>
            <person name="Civetta A."/>
            <person name="Clifton S.W."/>
            <person name="Comeron J.M."/>
            <person name="Costello J.C."/>
            <person name="Coyne J.A."/>
            <person name="Daub J."/>
            <person name="David R.G."/>
            <person name="Delcher A.L."/>
            <person name="Delehaunty K."/>
            <person name="Do C.B."/>
            <person name="Ebling H."/>
            <person name="Edwards K."/>
            <person name="Eickbush T."/>
            <person name="Evans J.D."/>
            <person name="Filipski A."/>
            <person name="Findeiss S."/>
            <person name="Freyhult E."/>
            <person name="Fulton L."/>
            <person name="Fulton R."/>
            <person name="Garcia A.C."/>
            <person name="Gardiner A."/>
            <person name="Garfield D.A."/>
            <person name="Garvin B.E."/>
            <person name="Gibson G."/>
            <person name="Gilbert D."/>
            <person name="Gnerre S."/>
            <person name="Godfrey J."/>
            <person name="Good R."/>
            <person name="Gotea V."/>
            <person name="Gravely B."/>
            <person name="Greenberg A.J."/>
            <person name="Griffiths-Jones S."/>
            <person name="Gross S."/>
            <person name="Guigo R."/>
            <person name="Gustafson E.A."/>
            <person name="Haerty W."/>
            <person name="Hahn M.W."/>
            <person name="Halligan D.L."/>
            <person name="Halpern A.L."/>
            <person name="Halter G.M."/>
            <person name="Han M.V."/>
            <person name="Heger A."/>
            <person name="Hillier L."/>
            <person name="Hinrichs A.S."/>
            <person name="Holmes I."/>
            <person name="Hoskins R.A."/>
            <person name="Hubisz M.J."/>
            <person name="Hultmark D."/>
            <person name="Huntley M.A."/>
            <person name="Jaffe D.B."/>
            <person name="Jagadeeshan S."/>
            <person name="Jeck W.R."/>
            <person name="Johnson J."/>
            <person name="Jones C.D."/>
            <person name="Jordan W.C."/>
            <person name="Karpen G.H."/>
            <person name="Kataoka E."/>
            <person name="Keightley P.D."/>
            <person name="Kheradpour P."/>
            <person name="Kirkness E.F."/>
            <person name="Koerich L.B."/>
            <person name="Kristiansen K."/>
            <person name="Kudrna D."/>
            <person name="Kulathinal R.J."/>
            <person name="Kumar S."/>
            <person name="Kwok R."/>
            <person name="Lander E."/>
            <person name="Langley C.H."/>
            <person name="Lapoint R."/>
            <person name="Lazzaro B.P."/>
            <person name="Lee S.J."/>
            <person name="Levesque L."/>
            <person name="Li R."/>
            <person name="Lin C.F."/>
            <person name="Lin M.F."/>
            <person name="Lindblad-Toh K."/>
            <person name="Llopart A."/>
            <person name="Long M."/>
            <person name="Low L."/>
            <person name="Lozovsky E."/>
            <person name="Lu J."/>
            <person name="Luo M."/>
            <person name="Machado C.A."/>
            <person name="Makalowski W."/>
            <person name="Marzo M."/>
            <person name="Matsuda M."/>
            <person name="Matzkin L."/>
            <person name="McAllister B."/>
            <person name="McBride C.S."/>
            <person name="McKernan B."/>
            <person name="McKernan K."/>
            <person name="Mendez-Lago M."/>
            <person name="Minx P."/>
            <person name="Mollenhauer M.U."/>
            <person name="Montooth K."/>
            <person name="Mount S.M."/>
            <person name="Mu X."/>
            <person name="Myers E."/>
            <person name="Negre B."/>
            <person name="Newfeld S."/>
            <person name="Nielsen R."/>
            <person name="Noor M.A."/>
            <person name="O'Grady P."/>
            <person name="Pachter L."/>
            <person name="Papaceit M."/>
            <person name="Parisi M.J."/>
            <person name="Parisi M."/>
            <person name="Parts L."/>
            <person name="Pedersen J.S."/>
            <person name="Pesole G."/>
            <person name="Phillippy A.M."/>
            <person name="Ponting C.P."/>
            <person name="Pop M."/>
            <person name="Porcelli D."/>
            <person name="Powell J.R."/>
            <person name="Prohaska S."/>
            <person name="Pruitt K."/>
            <person name="Puig M."/>
            <person name="Quesneville H."/>
            <person name="Ram K.R."/>
            <person name="Rand D."/>
            <person name="Rasmussen M.D."/>
            <person name="Reed L.K."/>
            <person name="Reenan R."/>
            <person name="Reily A."/>
            <person name="Remington K.A."/>
            <person name="Rieger T.T."/>
            <person name="Ritchie M.G."/>
            <person name="Robin C."/>
            <person name="Rogers Y.H."/>
            <person name="Rohde C."/>
            <person name="Rozas J."/>
            <person name="Rubenfield M.J."/>
            <person name="Ruiz A."/>
            <person name="Russo S."/>
            <person name="Salzberg S.L."/>
            <person name="Sanchez-Gracia A."/>
            <person name="Saranga D.J."/>
            <person name="Sato H."/>
            <person name="Schaeffer S.W."/>
            <person name="Schatz M.C."/>
            <person name="Schlenke T."/>
            <person name="Schwartz R."/>
            <person name="Segarra C."/>
            <person name="Singh R.S."/>
            <person name="Sirot L."/>
            <person name="Sirota M."/>
            <person name="Sisneros N.B."/>
            <person name="Smith C.D."/>
            <person name="Smith T.F."/>
            <person name="Spieth J."/>
            <person name="Stage D.E."/>
            <person name="Stark A."/>
            <person name="Stephan W."/>
            <person name="Strausberg R.L."/>
            <person name="Strempel S."/>
            <person name="Sturgill D."/>
            <person name="Sutton G."/>
            <person name="Sutton G.G."/>
            <person name="Tao W."/>
            <person name="Teichmann S."/>
            <person name="Tobari Y.N."/>
            <person name="Tomimura Y."/>
            <person name="Tsolas J.M."/>
            <person name="Valente V.L."/>
            <person name="Venter E."/>
            <person name="Venter J.C."/>
            <person name="Vicario S."/>
            <person name="Vieira F.G."/>
            <person name="Vilella A.J."/>
            <person name="Villasante A."/>
            <person name="Walenz B."/>
            <person name="Wang J."/>
            <person name="Wasserman M."/>
            <person name="Watts T."/>
            <person name="Wilson D."/>
            <person name="Wilson R.K."/>
            <person name="Wing R.A."/>
            <person name="Wolfner M.F."/>
            <person name="Wong A."/>
            <person name="Wong G.K."/>
            <person name="Wu C.I."/>
            <person name="Wu G."/>
            <person name="Yamamoto D."/>
            <person name="Yang H.P."/>
            <person name="Yang S.P."/>
            <person name="Yorke J.A."/>
            <person name="Yoshida K."/>
            <person name="Zdobnov E."/>
            <person name="Zhang P."/>
            <person name="Zhang Y."/>
            <person name="Zimin A.V."/>
            <person name="Baldwin J."/>
            <person name="Abdouelleil A."/>
            <person name="Abdulkadir J."/>
            <person name="Abebe A."/>
            <person name="Abera B."/>
            <person name="Abreu J."/>
            <person name="Acer S.C."/>
            <person name="Aftuck L."/>
            <person name="Alexander A."/>
            <person name="An P."/>
            <person name="Anderson E."/>
            <person name="Anderson S."/>
            <person name="Arachi H."/>
            <person name="Azer M."/>
            <person name="Bachantsang P."/>
            <person name="Barry A."/>
            <person name="Bayul T."/>
            <person name="Berlin A."/>
            <person name="Bessette D."/>
            <person name="Bloom T."/>
            <person name="Blye J."/>
            <person name="Boguslavskiy L."/>
            <person name="Bonnet C."/>
            <person name="Boukhgalter B."/>
            <person name="Bourzgui I."/>
            <person name="Brown A."/>
            <person name="Cahill P."/>
            <person name="Channer S."/>
            <person name="Cheshatsang Y."/>
            <person name="Chuda L."/>
            <person name="Citroen M."/>
            <person name="Collymore A."/>
            <person name="Cooke P."/>
            <person name="Costello M."/>
            <person name="D'Aco K."/>
            <person name="Daza R."/>
            <person name="De Haan G."/>
            <person name="DeGray S."/>
            <person name="DeMaso C."/>
            <person name="Dhargay N."/>
            <person name="Dooley K."/>
            <person name="Dooley E."/>
            <person name="Doricent M."/>
            <person name="Dorje P."/>
            <person name="Dorjee K."/>
            <person name="Dupes A."/>
            <person name="Elong R."/>
            <person name="Falk J."/>
            <person name="Farina A."/>
            <person name="Faro S."/>
            <person name="Ferguson D."/>
            <person name="Fisher S."/>
            <person name="Foley C.D."/>
            <person name="Franke A."/>
            <person name="Friedrich D."/>
            <person name="Gadbois L."/>
            <person name="Gearin G."/>
            <person name="Gearin C.R."/>
            <person name="Giannoukos G."/>
            <person name="Goode T."/>
            <person name="Graham J."/>
            <person name="Grandbois E."/>
            <person name="Grewal S."/>
            <person name="Gyaltsen K."/>
            <person name="Hafez N."/>
            <person name="Hagos B."/>
            <person name="Hall J."/>
            <person name="Henson C."/>
            <person name="Hollinger A."/>
            <person name="Honan T."/>
            <person name="Huard M.D."/>
            <person name="Hughes L."/>
            <person name="Hurhula B."/>
            <person name="Husby M.E."/>
            <person name="Kamat A."/>
            <person name="Kanga B."/>
            <person name="Kashin S."/>
            <person name="Khazanovich D."/>
            <person name="Kisner P."/>
            <person name="Lance K."/>
            <person name="Lara M."/>
            <person name="Lee W."/>
            <person name="Lennon N."/>
            <person name="Letendre F."/>
            <person name="LeVine R."/>
            <person name="Lipovsky A."/>
            <person name="Liu X."/>
            <person name="Liu J."/>
            <person name="Liu S."/>
            <person name="Lokyitsang T."/>
            <person name="Lokyitsang Y."/>
            <person name="Lubonja R."/>
            <person name="Lui A."/>
            <person name="MacDonald P."/>
            <person name="Magnisalis V."/>
            <person name="Maru K."/>
            <person name="Matthews C."/>
            <person name="McCusker W."/>
            <person name="McDonough S."/>
            <person name="Mehta T."/>
            <person name="Meldrim J."/>
            <person name="Meneus L."/>
            <person name="Mihai O."/>
            <person name="Mihalev A."/>
            <person name="Mihova T."/>
            <person name="Mittelman R."/>
            <person name="Mlenga V."/>
            <person name="Montmayeur A."/>
            <person name="Mulrain L."/>
            <person name="Navidi A."/>
            <person name="Naylor J."/>
            <person name="Negash T."/>
            <person name="Nguyen T."/>
            <person name="Nguyen N."/>
            <person name="Nicol R."/>
            <person name="Norbu C."/>
            <person name="Norbu N."/>
            <person name="Novod N."/>
            <person name="O'Neill B."/>
            <person name="Osman S."/>
            <person name="Markiewicz E."/>
            <person name="Oyono O.L."/>
            <person name="Patti C."/>
            <person name="Phunkhang P."/>
            <person name="Pierre F."/>
            <person name="Priest M."/>
            <person name="Raghuraman S."/>
            <person name="Rege F."/>
            <person name="Reyes R."/>
            <person name="Rise C."/>
            <person name="Rogov P."/>
            <person name="Ross K."/>
            <person name="Ryan E."/>
            <person name="Settipalli S."/>
            <person name="Shea T."/>
            <person name="Sherpa N."/>
            <person name="Shi L."/>
            <person name="Shih D."/>
            <person name="Sparrow T."/>
            <person name="Spaulding J."/>
            <person name="Stalker J."/>
            <person name="Stange-Thomann N."/>
            <person name="Stavropoulos S."/>
            <person name="Stone C."/>
            <person name="Strader C."/>
            <person name="Tesfaye S."/>
            <person name="Thomson T."/>
            <person name="Thoulutsang Y."/>
            <person name="Thoulutsang D."/>
            <person name="Topham K."/>
            <person name="Topping I."/>
            <person name="Tsamla T."/>
            <person name="Vassiliev H."/>
            <person name="Vo A."/>
            <person name="Wangchuk T."/>
            <person name="Wangdi T."/>
            <person name="Weiand M."/>
            <person name="Wilkinson J."/>
            <person name="Wilson A."/>
            <person name="Yadav S."/>
            <person name="Young G."/>
            <person name="Yu Q."/>
            <person name="Zembek L."/>
            <person name="Zhong D."/>
            <person name="Zimmer A."/>
            <person name="Zwirko Z."/>
            <person name="Jaffe D.B."/>
            <person name="Alvarez P."/>
            <person name="Brockman W."/>
            <person name="Butler J."/>
            <person name="Chin C."/>
            <person name="Gnerre S."/>
            <person name="Grabherr M."/>
            <person name="Kleber M."/>
            <person name="Mauceli E."/>
            <person name="MacCallum I."/>
        </authorList>
    </citation>
    <scope>NUCLEOTIDE SEQUENCE [LARGE SCALE GENOMIC DNA]</scope>
    <source>
        <strain evidence="4">Tucson 15081-1352.22</strain>
    </source>
</reference>
<feature type="region of interest" description="Disordered" evidence="1">
    <location>
        <begin position="105"/>
        <end position="131"/>
    </location>
</feature>
<keyword evidence="4" id="KW-1185">Reference proteome</keyword>
<dbReference type="FunCoup" id="B4KVA4">
    <property type="interactions" value="3"/>
</dbReference>
<dbReference type="eggNOG" id="ENOG502T92V">
    <property type="taxonomic scope" value="Eukaryota"/>
</dbReference>
<feature type="compositionally biased region" description="Gly residues" evidence="1">
    <location>
        <begin position="113"/>
        <end position="131"/>
    </location>
</feature>
<feature type="region of interest" description="Disordered" evidence="1">
    <location>
        <begin position="32"/>
        <end position="58"/>
    </location>
</feature>
<dbReference type="PhylomeDB" id="B4KVA4"/>
<evidence type="ECO:0000313" key="3">
    <source>
        <dbReference type="EMBL" id="EDW18347.1"/>
    </source>
</evidence>
<evidence type="ECO:0000256" key="1">
    <source>
        <dbReference type="SAM" id="MobiDB-lite"/>
    </source>
</evidence>
<evidence type="ECO:0008006" key="5">
    <source>
        <dbReference type="Google" id="ProtNLM"/>
    </source>
</evidence>
<organism evidence="3 4">
    <name type="scientific">Drosophila mojavensis</name>
    <name type="common">Fruit fly</name>
    <dbReference type="NCBI Taxonomy" id="7230"/>
    <lineage>
        <taxon>Eukaryota</taxon>
        <taxon>Metazoa</taxon>
        <taxon>Ecdysozoa</taxon>
        <taxon>Arthropoda</taxon>
        <taxon>Hexapoda</taxon>
        <taxon>Insecta</taxon>
        <taxon>Pterygota</taxon>
        <taxon>Neoptera</taxon>
        <taxon>Endopterygota</taxon>
        <taxon>Diptera</taxon>
        <taxon>Brachycera</taxon>
        <taxon>Muscomorpha</taxon>
        <taxon>Ephydroidea</taxon>
        <taxon>Drosophilidae</taxon>
        <taxon>Drosophila</taxon>
    </lineage>
</organism>